<dbReference type="Pfam" id="PF07587">
    <property type="entry name" value="PSD1"/>
    <property type="match status" value="1"/>
</dbReference>
<reference evidence="4 5" key="1">
    <citation type="submission" date="2019-02" db="EMBL/GenBank/DDBJ databases">
        <title>Deep-cultivation of Planctomycetes and their phenomic and genomic characterization uncovers novel biology.</title>
        <authorList>
            <person name="Wiegand S."/>
            <person name="Jogler M."/>
            <person name="Boedeker C."/>
            <person name="Pinto D."/>
            <person name="Vollmers J."/>
            <person name="Rivas-Marin E."/>
            <person name="Kohn T."/>
            <person name="Peeters S.H."/>
            <person name="Heuer A."/>
            <person name="Rast P."/>
            <person name="Oberbeckmann S."/>
            <person name="Bunk B."/>
            <person name="Jeske O."/>
            <person name="Meyerdierks A."/>
            <person name="Storesund J.E."/>
            <person name="Kallscheuer N."/>
            <person name="Luecker S."/>
            <person name="Lage O.M."/>
            <person name="Pohl T."/>
            <person name="Merkel B.J."/>
            <person name="Hornburger P."/>
            <person name="Mueller R.-W."/>
            <person name="Bruemmer F."/>
            <person name="Labrenz M."/>
            <person name="Spormann A.M."/>
            <person name="Op den Camp H."/>
            <person name="Overmann J."/>
            <person name="Amann R."/>
            <person name="Jetten M.S.M."/>
            <person name="Mascher T."/>
            <person name="Medema M.H."/>
            <person name="Devos D.P."/>
            <person name="Kaster A.-K."/>
            <person name="Ovreas L."/>
            <person name="Rohde M."/>
            <person name="Galperin M.Y."/>
            <person name="Jogler C."/>
        </authorList>
    </citation>
    <scope>NUCLEOTIDE SEQUENCE [LARGE SCALE GENOMIC DNA]</scope>
    <source>
        <strain evidence="4 5">ETA_A8</strain>
    </source>
</reference>
<evidence type="ECO:0000259" key="3">
    <source>
        <dbReference type="Pfam" id="PF07635"/>
    </source>
</evidence>
<evidence type="ECO:0000259" key="1">
    <source>
        <dbReference type="Pfam" id="PF07583"/>
    </source>
</evidence>
<name>A0A517YAA4_9BACT</name>
<dbReference type="EMBL" id="CP036274">
    <property type="protein sequence ID" value="QDU27166.1"/>
    <property type="molecule type" value="Genomic_DNA"/>
</dbReference>
<feature type="domain" description="DUF1549" evidence="1">
    <location>
        <begin position="153"/>
        <end position="356"/>
    </location>
</feature>
<dbReference type="InterPro" id="IPR022655">
    <property type="entry name" value="DUF1553"/>
</dbReference>
<sequence length="818" mass="92340">MIWMCLVAAISWLQPAAAVERTAVDFGRDVLPILRERCFRCHEGHQPRAGVRLDLRSELLGENGNEPLVVPKKSAESRLLRAVLGSDPDRRMPPEGPRLKPAEIAILARWIDTGLPWDTNLLPERIAAQQHWSFQAVRRPSVPDTSGNWICSPVDAFVMQKHQEQGLAPALEAPRRVLVRRLFLDLCGLPPTWEDGEAFAADQSPDAVERLIDRLLADPRYGEHQARLWLDLARWAESEGFESNHPRPFAWRYRDYVVRSFNRDQPFAEFIVQQIAGDELPEYSDENLIATGFLAATRISSNEEDKALQRNDVAVDIVNAVSNGLLGLTLHCAQCHDHKFDPLTARDYYGLHSFFVRGLPLNIELQSREVQADYDRVGPAELAPAVALQRTLFEQGKAALFAEIREQLSPENRRVYDLPADQRTPAEELRARKISLKFQKSNGEIEKRISPANRKLYDELKKRTNELTAATPPIPQTFAYYSPVTSPHRLQVLPSLGFYPLSYDPVELASLKTYILNRGEVHQLGNEVQPSFPEVLRRTSTNSPRNRLELARWLTQPDQPLVPRVWVNRIWQQHLGRGLVATADDFGLRGARPSHPELLDWLAAEFLAGGGSTKQIQRMIVSSATYQQRALASADSAHRDSDNRWLTRHVPRRLTAEMIRDAWLATSGELNPRVLGPSVPIDQREESTRRSLYLSQRRGQAPDVQRLFDGPQECAASVARRDVSTSPLQSLFLLNSPFAVRQSNVLAARLSKGANDRTELIHRAFRHILLREPSAEELSAAQELWPVLIPGKPAADVSQIPASVCQALLNLNEFIYVE</sequence>
<proteinExistence type="predicted"/>
<dbReference type="Pfam" id="PF07583">
    <property type="entry name" value="PSCyt2"/>
    <property type="match status" value="1"/>
</dbReference>
<keyword evidence="5" id="KW-1185">Reference proteome</keyword>
<dbReference type="KEGG" id="aagg:ETAA8_22510"/>
<evidence type="ECO:0000313" key="4">
    <source>
        <dbReference type="EMBL" id="QDU27166.1"/>
    </source>
</evidence>
<dbReference type="AlphaFoldDB" id="A0A517YAA4"/>
<evidence type="ECO:0000313" key="5">
    <source>
        <dbReference type="Proteomes" id="UP000315017"/>
    </source>
</evidence>
<dbReference type="InterPro" id="IPR011444">
    <property type="entry name" value="DUF1549"/>
</dbReference>
<dbReference type="GO" id="GO:0020037">
    <property type="term" value="F:heme binding"/>
    <property type="evidence" value="ECO:0007669"/>
    <property type="project" value="InterPro"/>
</dbReference>
<dbReference type="Proteomes" id="UP000315017">
    <property type="component" value="Chromosome"/>
</dbReference>
<feature type="domain" description="DUF1553" evidence="2">
    <location>
        <begin position="546"/>
        <end position="784"/>
    </location>
</feature>
<dbReference type="PANTHER" id="PTHR35889:SF3">
    <property type="entry name" value="F-BOX DOMAIN-CONTAINING PROTEIN"/>
    <property type="match status" value="1"/>
</dbReference>
<gene>
    <name evidence="4" type="ORF">ETAA8_22510</name>
</gene>
<protein>
    <submittedName>
        <fullName evidence="4">Planctomycete cytochrome C</fullName>
    </submittedName>
</protein>
<evidence type="ECO:0000259" key="2">
    <source>
        <dbReference type="Pfam" id="PF07587"/>
    </source>
</evidence>
<feature type="domain" description="Cytochrome C Planctomycete-type" evidence="3">
    <location>
        <begin position="38"/>
        <end position="96"/>
    </location>
</feature>
<organism evidence="4 5">
    <name type="scientific">Anatilimnocola aggregata</name>
    <dbReference type="NCBI Taxonomy" id="2528021"/>
    <lineage>
        <taxon>Bacteria</taxon>
        <taxon>Pseudomonadati</taxon>
        <taxon>Planctomycetota</taxon>
        <taxon>Planctomycetia</taxon>
        <taxon>Pirellulales</taxon>
        <taxon>Pirellulaceae</taxon>
        <taxon>Anatilimnocola</taxon>
    </lineage>
</organism>
<dbReference type="InterPro" id="IPR036909">
    <property type="entry name" value="Cyt_c-like_dom_sf"/>
</dbReference>
<accession>A0A517YAA4</accession>
<dbReference type="Pfam" id="PF07635">
    <property type="entry name" value="PSCyt1"/>
    <property type="match status" value="1"/>
</dbReference>
<dbReference type="PANTHER" id="PTHR35889">
    <property type="entry name" value="CYCLOINULO-OLIGOSACCHARIDE FRUCTANOTRANSFERASE-RELATED"/>
    <property type="match status" value="1"/>
</dbReference>
<dbReference type="GO" id="GO:0009055">
    <property type="term" value="F:electron transfer activity"/>
    <property type="evidence" value="ECO:0007669"/>
    <property type="project" value="InterPro"/>
</dbReference>
<dbReference type="InterPro" id="IPR011429">
    <property type="entry name" value="Cyt_c_Planctomycete-type"/>
</dbReference>
<dbReference type="SUPFAM" id="SSF46626">
    <property type="entry name" value="Cytochrome c"/>
    <property type="match status" value="1"/>
</dbReference>